<keyword evidence="3" id="KW-1185">Reference proteome</keyword>
<feature type="region of interest" description="Disordered" evidence="1">
    <location>
        <begin position="49"/>
        <end position="68"/>
    </location>
</feature>
<dbReference type="AlphaFoldDB" id="A0A7V7UWX3"/>
<dbReference type="RefSeq" id="WP_151571957.1">
    <property type="nucleotide sequence ID" value="NZ_WBOT01000001.1"/>
</dbReference>
<protein>
    <recommendedName>
        <fullName evidence="4">Cytosolic protein</fullName>
    </recommendedName>
</protein>
<evidence type="ECO:0000313" key="3">
    <source>
        <dbReference type="Proteomes" id="UP000441354"/>
    </source>
</evidence>
<proteinExistence type="predicted"/>
<feature type="region of interest" description="Disordered" evidence="1">
    <location>
        <begin position="109"/>
        <end position="134"/>
    </location>
</feature>
<accession>A0A7V7UWX3</accession>
<dbReference type="OrthoDB" id="1655540at2"/>
<evidence type="ECO:0000256" key="1">
    <source>
        <dbReference type="SAM" id="MobiDB-lite"/>
    </source>
</evidence>
<dbReference type="InterPro" id="IPR025953">
    <property type="entry name" value="YlbD_coat"/>
</dbReference>
<dbReference type="EMBL" id="WBOT01000001">
    <property type="protein sequence ID" value="KAB2335291.1"/>
    <property type="molecule type" value="Genomic_DNA"/>
</dbReference>
<dbReference type="Pfam" id="PF14071">
    <property type="entry name" value="YlbD_coat"/>
    <property type="match status" value="1"/>
</dbReference>
<feature type="compositionally biased region" description="Basic and acidic residues" evidence="1">
    <location>
        <begin position="49"/>
        <end position="59"/>
    </location>
</feature>
<sequence length="134" mass="15064">MAEKKLHPSVEKFKLFVKEHPELVKDVRSGKHTWQELYEDWYLLGEEDTRWNSDQESSKQADTNDDQKTDFMATLLGSLKKMDANQMQVYVQNISQALAAIQGVIGNFQGGGTDGKSSGASNNPPPNPFGFRKD</sequence>
<name>A0A7V7UWX3_9BACI</name>
<gene>
    <name evidence="2" type="ORF">F7732_01610</name>
</gene>
<evidence type="ECO:0000313" key="2">
    <source>
        <dbReference type="EMBL" id="KAB2335291.1"/>
    </source>
</evidence>
<dbReference type="Proteomes" id="UP000441354">
    <property type="component" value="Unassembled WGS sequence"/>
</dbReference>
<evidence type="ECO:0008006" key="4">
    <source>
        <dbReference type="Google" id="ProtNLM"/>
    </source>
</evidence>
<reference evidence="2 3" key="1">
    <citation type="journal article" date="2014" name="Arch. Microbiol.">
        <title>Bacillus mesophilum sp. nov., strain IITR-54T, a novel 4-chlorobiphenyl dechlorinating bacterium.</title>
        <authorList>
            <person name="Manickam N."/>
            <person name="Singh N.K."/>
            <person name="Bajaj A."/>
            <person name="Kumar R.M."/>
            <person name="Kaur G."/>
            <person name="Kaur N."/>
            <person name="Bala M."/>
            <person name="Kumar A."/>
            <person name="Mayilraj S."/>
        </authorList>
    </citation>
    <scope>NUCLEOTIDE SEQUENCE [LARGE SCALE GENOMIC DNA]</scope>
    <source>
        <strain evidence="2 3">IITR-54</strain>
    </source>
</reference>
<organism evidence="2 3">
    <name type="scientific">Bacillus mesophilum</name>
    <dbReference type="NCBI Taxonomy" id="1071718"/>
    <lineage>
        <taxon>Bacteria</taxon>
        <taxon>Bacillati</taxon>
        <taxon>Bacillota</taxon>
        <taxon>Bacilli</taxon>
        <taxon>Bacillales</taxon>
        <taxon>Bacillaceae</taxon>
        <taxon>Bacillus</taxon>
    </lineage>
</organism>
<comment type="caution">
    <text evidence="2">The sequence shown here is derived from an EMBL/GenBank/DDBJ whole genome shotgun (WGS) entry which is preliminary data.</text>
</comment>